<evidence type="ECO:0000256" key="7">
    <source>
        <dbReference type="ARBA" id="ARBA00023145"/>
    </source>
</evidence>
<evidence type="ECO:0000313" key="13">
    <source>
        <dbReference type="EMBL" id="RBP45230.1"/>
    </source>
</evidence>
<keyword evidence="5" id="KW-0210">Decarboxylase</keyword>
<evidence type="ECO:0000256" key="1">
    <source>
        <dbReference type="ARBA" id="ARBA00001928"/>
    </source>
</evidence>
<evidence type="ECO:0000313" key="14">
    <source>
        <dbReference type="Proteomes" id="UP000253426"/>
    </source>
</evidence>
<dbReference type="GO" id="GO:0004609">
    <property type="term" value="F:phosphatidylserine decarboxylase activity"/>
    <property type="evidence" value="ECO:0007669"/>
    <property type="project" value="UniProtKB-EC"/>
</dbReference>
<comment type="pathway">
    <text evidence="12">Phospholipid metabolism; phosphatidylethanolamine biosynthesis.</text>
</comment>
<dbReference type="PANTHER" id="PTHR10067">
    <property type="entry name" value="PHOSPHATIDYLSERINE DECARBOXYLASE"/>
    <property type="match status" value="1"/>
</dbReference>
<dbReference type="PANTHER" id="PTHR10067:SF6">
    <property type="entry name" value="PHOSPHATIDYLSERINE DECARBOXYLASE PROENZYME, MITOCHONDRIAL"/>
    <property type="match status" value="1"/>
</dbReference>
<name>A0A366HNY8_9BACT</name>
<accession>A0A366HNY8</accession>
<keyword evidence="11" id="KW-0670">Pyruvate</keyword>
<dbReference type="UniPathway" id="UPA00558"/>
<evidence type="ECO:0000256" key="3">
    <source>
        <dbReference type="ARBA" id="ARBA00012243"/>
    </source>
</evidence>
<keyword evidence="9" id="KW-0456">Lyase</keyword>
<keyword evidence="14" id="KW-1185">Reference proteome</keyword>
<evidence type="ECO:0000256" key="5">
    <source>
        <dbReference type="ARBA" id="ARBA00022793"/>
    </source>
</evidence>
<dbReference type="InterPro" id="IPR033177">
    <property type="entry name" value="PSD-B"/>
</dbReference>
<dbReference type="AlphaFoldDB" id="A0A366HNY8"/>
<dbReference type="GO" id="GO:0006646">
    <property type="term" value="P:phosphatidylethanolamine biosynthetic process"/>
    <property type="evidence" value="ECO:0007669"/>
    <property type="project" value="UniProtKB-UniPathway"/>
</dbReference>
<keyword evidence="4" id="KW-0444">Lipid biosynthesis</keyword>
<evidence type="ECO:0000256" key="4">
    <source>
        <dbReference type="ARBA" id="ARBA00022516"/>
    </source>
</evidence>
<evidence type="ECO:0000256" key="2">
    <source>
        <dbReference type="ARBA" id="ARBA00005189"/>
    </source>
</evidence>
<keyword evidence="7" id="KW-0865">Zymogen</keyword>
<proteinExistence type="predicted"/>
<evidence type="ECO:0000256" key="10">
    <source>
        <dbReference type="ARBA" id="ARBA00023264"/>
    </source>
</evidence>
<evidence type="ECO:0000256" key="11">
    <source>
        <dbReference type="ARBA" id="ARBA00023317"/>
    </source>
</evidence>
<dbReference type="InterPro" id="IPR003817">
    <property type="entry name" value="PS_Dcarbxylase"/>
</dbReference>
<dbReference type="Proteomes" id="UP000253426">
    <property type="component" value="Unassembled WGS sequence"/>
</dbReference>
<dbReference type="Pfam" id="PF02666">
    <property type="entry name" value="PS_Dcarbxylase"/>
    <property type="match status" value="1"/>
</dbReference>
<keyword evidence="8" id="KW-0594">Phospholipid biosynthesis</keyword>
<evidence type="ECO:0000256" key="6">
    <source>
        <dbReference type="ARBA" id="ARBA00023098"/>
    </source>
</evidence>
<sequence length="318" mass="35610">MNFMLQIRKLRDSLLLQEDLNFLLTNRLPRREITRLMGWFSKIRNPLVCRMSIATWRMFTDLDLSEARSNSFQSLHECFTRDLKPGSRVVDSDPQVITSPCDAIVGATGMVQSGEVFQAKGFPYRLEDLFGQAERAMPFEGGTYVTLRLTSTMYHRFHAPSDGRIDHVSYLSGDTWNVNPIALKRVERLFCRNERAVIRMSLADGTPFALVPVAAILVASIRLHFLDVLLHLRWPGPNEFACNQAVKKGEELGWFEHGSTIIVFAPSGFTLAPGIESGTRIQMGQPLMKLPTSRTDPAPMTQVSARELPLPAAGMATG</sequence>
<dbReference type="NCBIfam" id="TIGR00163">
    <property type="entry name" value="PS_decarb"/>
    <property type="match status" value="1"/>
</dbReference>
<comment type="cofactor">
    <cofactor evidence="1">
        <name>pyruvate</name>
        <dbReference type="ChEBI" id="CHEBI:15361"/>
    </cofactor>
</comment>
<dbReference type="EC" id="4.1.1.65" evidence="3"/>
<evidence type="ECO:0000256" key="12">
    <source>
        <dbReference type="ARBA" id="ARBA00024326"/>
    </source>
</evidence>
<comment type="pathway">
    <text evidence="2">Lipid metabolism.</text>
</comment>
<gene>
    <name evidence="13" type="ORF">DES53_103228</name>
</gene>
<comment type="caution">
    <text evidence="13">The sequence shown here is derived from an EMBL/GenBank/DDBJ whole genome shotgun (WGS) entry which is preliminary data.</text>
</comment>
<dbReference type="EMBL" id="QNRR01000003">
    <property type="protein sequence ID" value="RBP45230.1"/>
    <property type="molecule type" value="Genomic_DNA"/>
</dbReference>
<organism evidence="13 14">
    <name type="scientific">Roseimicrobium gellanilyticum</name>
    <dbReference type="NCBI Taxonomy" id="748857"/>
    <lineage>
        <taxon>Bacteria</taxon>
        <taxon>Pseudomonadati</taxon>
        <taxon>Verrucomicrobiota</taxon>
        <taxon>Verrucomicrobiia</taxon>
        <taxon>Verrucomicrobiales</taxon>
        <taxon>Verrucomicrobiaceae</taxon>
        <taxon>Roseimicrobium</taxon>
    </lineage>
</organism>
<protein>
    <recommendedName>
        <fullName evidence="3">phosphatidylserine decarboxylase</fullName>
        <ecNumber evidence="3">4.1.1.65</ecNumber>
    </recommendedName>
</protein>
<evidence type="ECO:0000256" key="9">
    <source>
        <dbReference type="ARBA" id="ARBA00023239"/>
    </source>
</evidence>
<keyword evidence="10" id="KW-1208">Phospholipid metabolism</keyword>
<reference evidence="13 14" key="1">
    <citation type="submission" date="2018-06" db="EMBL/GenBank/DDBJ databases">
        <title>Genomic Encyclopedia of Type Strains, Phase IV (KMG-IV): sequencing the most valuable type-strain genomes for metagenomic binning, comparative biology and taxonomic classification.</title>
        <authorList>
            <person name="Goeker M."/>
        </authorList>
    </citation>
    <scope>NUCLEOTIDE SEQUENCE [LARGE SCALE GENOMIC DNA]</scope>
    <source>
        <strain evidence="13 14">DSM 25532</strain>
    </source>
</reference>
<keyword evidence="6" id="KW-0443">Lipid metabolism</keyword>
<evidence type="ECO:0000256" key="8">
    <source>
        <dbReference type="ARBA" id="ARBA00023209"/>
    </source>
</evidence>